<comment type="caution">
    <text evidence="2">The sequence shown here is derived from an EMBL/GenBank/DDBJ whole genome shotgun (WGS) entry which is preliminary data.</text>
</comment>
<dbReference type="InterPro" id="IPR051781">
    <property type="entry name" value="Metallo-dep_Hydrolase"/>
</dbReference>
<dbReference type="InterPro" id="IPR011059">
    <property type="entry name" value="Metal-dep_hydrolase_composite"/>
</dbReference>
<gene>
    <name evidence="2" type="ORF">MESS2_50045</name>
</gene>
<dbReference type="PANTHER" id="PTHR43135">
    <property type="entry name" value="ALPHA-D-RIBOSE 1-METHYLPHOSPHONATE 5-TRIPHOSPHATE DIPHOSPHATASE"/>
    <property type="match status" value="1"/>
</dbReference>
<dbReference type="GO" id="GO:0016810">
    <property type="term" value="F:hydrolase activity, acting on carbon-nitrogen (but not peptide) bonds"/>
    <property type="evidence" value="ECO:0007669"/>
    <property type="project" value="InterPro"/>
</dbReference>
<accession>M5EQX6</accession>
<dbReference type="SUPFAM" id="SSF51556">
    <property type="entry name" value="Metallo-dependent hydrolases"/>
    <property type="match status" value="1"/>
</dbReference>
<dbReference type="InterPro" id="IPR006680">
    <property type="entry name" value="Amidohydro-rel"/>
</dbReference>
<dbReference type="Gene3D" id="2.30.40.10">
    <property type="entry name" value="Urease, subunit C, domain 1"/>
    <property type="match status" value="1"/>
</dbReference>
<dbReference type="EMBL" id="CAUM01000117">
    <property type="protein sequence ID" value="CCV07194.1"/>
    <property type="molecule type" value="Genomic_DNA"/>
</dbReference>
<sequence length="401" mass="41231">MTDEVPMSHDPKPNTLVVRNIGLMLSGDLGRPILDADTIVAVDGKITAIGKAGALDVGAADTVIDAGGSAVAPGLIDNHVHPVAGDWTPRQNQIGWMDSTVHGGVATIVSAGEVHTPGRPRDLVGLKALAIAAQRTFSNFRPNGMKILAGAPILEPGLTEEDFRYLAEAGVTLIGEVGLGGVKDGPTGRQMIAWARKYGMTSMTHTGGPSLPGSGRIGADTVLEVDADIVAHVNGGPTALPEAEIRQICEKGSRALEIVHNGNLRTGLFVLGLAKERGELSRIVLGTDSPAGSGVQPLGILRTLTMLASLGGVAPEVAFCLASGNPARVRGLHDRGMIEVGRAADLVFMDQAIGGAGDGLLDSMVQGNLPGIGMVVIDGVTRTGRSRNTPPAMRVPEVVSG</sequence>
<name>M5EQX6_9HYPH</name>
<keyword evidence="2" id="KW-0378">Hydrolase</keyword>
<evidence type="ECO:0000313" key="3">
    <source>
        <dbReference type="Proteomes" id="UP000012062"/>
    </source>
</evidence>
<evidence type="ECO:0000259" key="1">
    <source>
        <dbReference type="Pfam" id="PF01979"/>
    </source>
</evidence>
<dbReference type="eggNOG" id="COG0402">
    <property type="taxonomic scope" value="Bacteria"/>
</dbReference>
<dbReference type="SUPFAM" id="SSF51338">
    <property type="entry name" value="Composite domain of metallo-dependent hydrolases"/>
    <property type="match status" value="1"/>
</dbReference>
<dbReference type="STRING" id="1297569.MESS2_50045"/>
<dbReference type="Proteomes" id="UP000012062">
    <property type="component" value="Unassembled WGS sequence"/>
</dbReference>
<dbReference type="Pfam" id="PF01979">
    <property type="entry name" value="Amidohydro_1"/>
    <property type="match status" value="1"/>
</dbReference>
<protein>
    <submittedName>
        <fullName evidence="2">Amidohydrolase</fullName>
    </submittedName>
</protein>
<feature type="domain" description="Amidohydrolase-related" evidence="1">
    <location>
        <begin position="71"/>
        <end position="379"/>
    </location>
</feature>
<dbReference type="PANTHER" id="PTHR43135:SF3">
    <property type="entry name" value="ALPHA-D-RIBOSE 1-METHYLPHOSPHONATE 5-TRIPHOSPHATE DIPHOSPHATASE"/>
    <property type="match status" value="1"/>
</dbReference>
<dbReference type="Gene3D" id="3.20.20.140">
    <property type="entry name" value="Metal-dependent hydrolases"/>
    <property type="match status" value="1"/>
</dbReference>
<keyword evidence="3" id="KW-1185">Reference proteome</keyword>
<proteinExistence type="predicted"/>
<reference evidence="2 3" key="1">
    <citation type="submission" date="2013-02" db="EMBL/GenBank/DDBJ databases">
        <authorList>
            <person name="Genoscope - CEA"/>
        </authorList>
    </citation>
    <scope>NUCLEOTIDE SEQUENCE [LARGE SCALE GENOMIC DNA]</scope>
    <source>
        <strain evidence="2 3">STM 2683</strain>
    </source>
</reference>
<organism evidence="2 3">
    <name type="scientific">Mesorhizobium metallidurans STM 2683</name>
    <dbReference type="NCBI Taxonomy" id="1297569"/>
    <lineage>
        <taxon>Bacteria</taxon>
        <taxon>Pseudomonadati</taxon>
        <taxon>Pseudomonadota</taxon>
        <taxon>Alphaproteobacteria</taxon>
        <taxon>Hyphomicrobiales</taxon>
        <taxon>Phyllobacteriaceae</taxon>
        <taxon>Mesorhizobium</taxon>
    </lineage>
</organism>
<dbReference type="CDD" id="cd01292">
    <property type="entry name" value="metallo-dependent_hydrolases"/>
    <property type="match status" value="1"/>
</dbReference>
<evidence type="ECO:0000313" key="2">
    <source>
        <dbReference type="EMBL" id="CCV07194.1"/>
    </source>
</evidence>
<dbReference type="AlphaFoldDB" id="M5EQX6"/>
<dbReference type="InterPro" id="IPR032466">
    <property type="entry name" value="Metal_Hydrolase"/>
</dbReference>